<feature type="compositionally biased region" description="Basic and acidic residues" evidence="1">
    <location>
        <begin position="32"/>
        <end position="51"/>
    </location>
</feature>
<dbReference type="OrthoDB" id="1701699at2759"/>
<proteinExistence type="predicted"/>
<protein>
    <submittedName>
        <fullName evidence="2">Uncharacterized protein</fullName>
    </submittedName>
</protein>
<name>A0A9Q1JLU7_9CARY</name>
<dbReference type="GO" id="GO:0048364">
    <property type="term" value="P:root development"/>
    <property type="evidence" value="ECO:0007669"/>
    <property type="project" value="InterPro"/>
</dbReference>
<evidence type="ECO:0000313" key="3">
    <source>
        <dbReference type="Proteomes" id="UP001153076"/>
    </source>
</evidence>
<dbReference type="InterPro" id="IPR004320">
    <property type="entry name" value="BPS1_pln"/>
</dbReference>
<gene>
    <name evidence="2" type="ORF">Cgig2_025236</name>
</gene>
<reference evidence="2" key="1">
    <citation type="submission" date="2022-04" db="EMBL/GenBank/DDBJ databases">
        <title>Carnegiea gigantea Genome sequencing and assembly v2.</title>
        <authorList>
            <person name="Copetti D."/>
            <person name="Sanderson M.J."/>
            <person name="Burquez A."/>
            <person name="Wojciechowski M.F."/>
        </authorList>
    </citation>
    <scope>NUCLEOTIDE SEQUENCE</scope>
    <source>
        <strain evidence="2">SGP5-SGP5p</strain>
        <tissue evidence="2">Aerial part</tissue>
    </source>
</reference>
<comment type="caution">
    <text evidence="2">The sequence shown here is derived from an EMBL/GenBank/DDBJ whole genome shotgun (WGS) entry which is preliminary data.</text>
</comment>
<feature type="region of interest" description="Disordered" evidence="1">
    <location>
        <begin position="1"/>
        <end position="51"/>
    </location>
</feature>
<evidence type="ECO:0000313" key="2">
    <source>
        <dbReference type="EMBL" id="KAJ8424083.1"/>
    </source>
</evidence>
<dbReference type="GO" id="GO:0048367">
    <property type="term" value="P:shoot system development"/>
    <property type="evidence" value="ECO:0007669"/>
    <property type="project" value="InterPro"/>
</dbReference>
<dbReference type="EMBL" id="JAKOGI010001781">
    <property type="protein sequence ID" value="KAJ8424083.1"/>
    <property type="molecule type" value="Genomic_DNA"/>
</dbReference>
<dbReference type="Pfam" id="PF03087">
    <property type="entry name" value="BPS1"/>
    <property type="match status" value="1"/>
</dbReference>
<organism evidence="2 3">
    <name type="scientific">Carnegiea gigantea</name>
    <dbReference type="NCBI Taxonomy" id="171969"/>
    <lineage>
        <taxon>Eukaryota</taxon>
        <taxon>Viridiplantae</taxon>
        <taxon>Streptophyta</taxon>
        <taxon>Embryophyta</taxon>
        <taxon>Tracheophyta</taxon>
        <taxon>Spermatophyta</taxon>
        <taxon>Magnoliopsida</taxon>
        <taxon>eudicotyledons</taxon>
        <taxon>Gunneridae</taxon>
        <taxon>Pentapetalae</taxon>
        <taxon>Caryophyllales</taxon>
        <taxon>Cactineae</taxon>
        <taxon>Cactaceae</taxon>
        <taxon>Cactoideae</taxon>
        <taxon>Echinocereeae</taxon>
        <taxon>Carnegiea</taxon>
    </lineage>
</organism>
<dbReference type="Proteomes" id="UP001153076">
    <property type="component" value="Unassembled WGS sequence"/>
</dbReference>
<keyword evidence="3" id="KW-1185">Reference proteome</keyword>
<evidence type="ECO:0000256" key="1">
    <source>
        <dbReference type="SAM" id="MobiDB-lite"/>
    </source>
</evidence>
<accession>A0A9Q1JLU7</accession>
<sequence length="183" mass="20876">MVKKERVTGRGRKAKRPCSTSSSLGNAEEEESPRREKIKGGDDGLRSRDLHKCSGELSNTNEIVDYLKIRKISMKTIKKCLESIKKYHKSDKKNATIGMLKDVEDILADIFRSFLSHIAGLNHQNSKKEKTYAKKKKFGIGMCQIRKIRSHIIKLKFEVQDLIAALNCQCRHIFKTNANLLSD</sequence>
<dbReference type="AlphaFoldDB" id="A0A9Q1JLU7"/>